<comment type="caution">
    <text evidence="2">The sequence shown here is derived from an EMBL/GenBank/DDBJ whole genome shotgun (WGS) entry which is preliminary data.</text>
</comment>
<sequence>MAHSSPSKLLRKLSWSIAPEVVAGVAAWASVADNKTGWTVVAAAAAAVIGAFGPTVMEWRSAWLAREREIRSFSADAAREDLPESVAWLLHPSKEIVPFVGREDEVAELRQWLMKSDEPVRLLVGPGGVGKSRLAQQLWNTTRRETRWHRQVSSWVRRDRWEYRPIRYGAELAVAAKLRNDPTAAEVLLVVDYAETREPHGLATLICAAHAVRHAKLLLIARQAGRWWHDLSASYPEQEHLVDAVTGGATSRSVPPDVTALGMQRLRAIAAQAFATHLSRPVPWKALANLPDRPWGTPIVVLHAEALLVVLGSTSPGDSMQILYELILHEQRYWRGCARRAGLLDDAGSEVLDQLRDLVGLASLLGFEGNASDENLFHLALGPSADKTKIPKLARWLADLYPGEHKGRRSVIQPGLIAEILAVQAITRRSSDARATLLASLSEAQAVHALTTLGRACDHHQDARGALLEAISIDSLPMESALKRVLPALPDSGVAAIMSDWSSNVLPYSGYDIDDEPTVELPLSLGAPSRNRAPHPRAEYHWDDSSPTISTNLLDHDRRDRYD</sequence>
<dbReference type="Proteomes" id="UP001589608">
    <property type="component" value="Unassembled WGS sequence"/>
</dbReference>
<name>A0ABV5MRR2_9ACTN</name>
<protein>
    <recommendedName>
        <fullName evidence="4">ATP-binding protein</fullName>
    </recommendedName>
</protein>
<dbReference type="InterPro" id="IPR027417">
    <property type="entry name" value="P-loop_NTPase"/>
</dbReference>
<keyword evidence="3" id="KW-1185">Reference proteome</keyword>
<evidence type="ECO:0000313" key="2">
    <source>
        <dbReference type="EMBL" id="MFB9451218.1"/>
    </source>
</evidence>
<evidence type="ECO:0000256" key="1">
    <source>
        <dbReference type="SAM" id="MobiDB-lite"/>
    </source>
</evidence>
<feature type="region of interest" description="Disordered" evidence="1">
    <location>
        <begin position="525"/>
        <end position="563"/>
    </location>
</feature>
<evidence type="ECO:0000313" key="3">
    <source>
        <dbReference type="Proteomes" id="UP001589608"/>
    </source>
</evidence>
<evidence type="ECO:0008006" key="4">
    <source>
        <dbReference type="Google" id="ProtNLM"/>
    </source>
</evidence>
<feature type="compositionally biased region" description="Basic and acidic residues" evidence="1">
    <location>
        <begin position="554"/>
        <end position="563"/>
    </location>
</feature>
<organism evidence="2 3">
    <name type="scientific">Dactylosporangium vinaceum</name>
    <dbReference type="NCBI Taxonomy" id="53362"/>
    <lineage>
        <taxon>Bacteria</taxon>
        <taxon>Bacillati</taxon>
        <taxon>Actinomycetota</taxon>
        <taxon>Actinomycetes</taxon>
        <taxon>Micromonosporales</taxon>
        <taxon>Micromonosporaceae</taxon>
        <taxon>Dactylosporangium</taxon>
    </lineage>
</organism>
<dbReference type="Gene3D" id="3.40.50.300">
    <property type="entry name" value="P-loop containing nucleotide triphosphate hydrolases"/>
    <property type="match status" value="1"/>
</dbReference>
<proteinExistence type="predicted"/>
<dbReference type="SUPFAM" id="SSF52540">
    <property type="entry name" value="P-loop containing nucleoside triphosphate hydrolases"/>
    <property type="match status" value="1"/>
</dbReference>
<dbReference type="EMBL" id="JBHMCA010000085">
    <property type="protein sequence ID" value="MFB9451218.1"/>
    <property type="molecule type" value="Genomic_DNA"/>
</dbReference>
<dbReference type="RefSeq" id="WP_223094220.1">
    <property type="nucleotide sequence ID" value="NZ_CP061913.1"/>
</dbReference>
<accession>A0ABV5MRR2</accession>
<reference evidence="2 3" key="1">
    <citation type="submission" date="2024-09" db="EMBL/GenBank/DDBJ databases">
        <authorList>
            <person name="Sun Q."/>
            <person name="Mori K."/>
        </authorList>
    </citation>
    <scope>NUCLEOTIDE SEQUENCE [LARGE SCALE GENOMIC DNA]</scope>
    <source>
        <strain evidence="2 3">JCM 3307</strain>
    </source>
</reference>
<gene>
    <name evidence="2" type="ORF">ACFFTR_49850</name>
</gene>